<keyword evidence="3" id="KW-1185">Reference proteome</keyword>
<dbReference type="GeneID" id="41992843"/>
<feature type="compositionally biased region" description="Basic and acidic residues" evidence="1">
    <location>
        <begin position="1"/>
        <end position="17"/>
    </location>
</feature>
<dbReference type="EMBL" id="QKXC01000069">
    <property type="protein sequence ID" value="RBR23782.1"/>
    <property type="molecule type" value="Genomic_DNA"/>
</dbReference>
<reference evidence="2 3" key="1">
    <citation type="submission" date="2018-06" db="EMBL/GenBank/DDBJ databases">
        <title>Fusarium incarnatum-equiseti species complex species 28.</title>
        <authorList>
            <person name="Gardiner D.M."/>
        </authorList>
    </citation>
    <scope>NUCLEOTIDE SEQUENCE [LARGE SCALE GENOMIC DNA]</scope>
    <source>
        <strain evidence="2 3">FIESC_28</strain>
    </source>
</reference>
<accession>A0A366S437</accession>
<sequence length="118" mass="12554">MASKENKATEKSLRRDPAAAQRAFLQLSPEEQAAAARSGGPPVGVDITGTKWEAKECEEIGGPDVESFIELSDGTYHSLGAGVLRVTEDELQKQLKANGKPALSDSKIAQLREDGFVG</sequence>
<proteinExistence type="predicted"/>
<dbReference type="OrthoDB" id="4980193at2759"/>
<feature type="region of interest" description="Disordered" evidence="1">
    <location>
        <begin position="1"/>
        <end position="20"/>
    </location>
</feature>
<dbReference type="AlphaFoldDB" id="A0A366S437"/>
<organism evidence="2 3">
    <name type="scientific">Fusarium coffeatum</name>
    <dbReference type="NCBI Taxonomy" id="231269"/>
    <lineage>
        <taxon>Eukaryota</taxon>
        <taxon>Fungi</taxon>
        <taxon>Dikarya</taxon>
        <taxon>Ascomycota</taxon>
        <taxon>Pezizomycotina</taxon>
        <taxon>Sordariomycetes</taxon>
        <taxon>Hypocreomycetidae</taxon>
        <taxon>Hypocreales</taxon>
        <taxon>Nectriaceae</taxon>
        <taxon>Fusarium</taxon>
        <taxon>Fusarium incarnatum-equiseti species complex</taxon>
    </lineage>
</organism>
<evidence type="ECO:0000313" key="2">
    <source>
        <dbReference type="EMBL" id="RBR23782.1"/>
    </source>
</evidence>
<protein>
    <submittedName>
        <fullName evidence="2">Uncharacterized protein</fullName>
    </submittedName>
</protein>
<evidence type="ECO:0000313" key="3">
    <source>
        <dbReference type="Proteomes" id="UP000253153"/>
    </source>
</evidence>
<dbReference type="Proteomes" id="UP000253153">
    <property type="component" value="Unassembled WGS sequence"/>
</dbReference>
<name>A0A366S437_9HYPO</name>
<dbReference type="RefSeq" id="XP_031018373.1">
    <property type="nucleotide sequence ID" value="XM_031157547.1"/>
</dbReference>
<comment type="caution">
    <text evidence="2">The sequence shown here is derived from an EMBL/GenBank/DDBJ whole genome shotgun (WGS) entry which is preliminary data.</text>
</comment>
<evidence type="ECO:0000256" key="1">
    <source>
        <dbReference type="SAM" id="MobiDB-lite"/>
    </source>
</evidence>
<gene>
    <name evidence="2" type="ORF">FIESC28_03398</name>
</gene>